<feature type="compositionally biased region" description="Polar residues" evidence="1">
    <location>
        <begin position="212"/>
        <end position="231"/>
    </location>
</feature>
<feature type="compositionally biased region" description="Basic residues" evidence="1">
    <location>
        <begin position="1"/>
        <end position="11"/>
    </location>
</feature>
<protein>
    <submittedName>
        <fullName evidence="2">Uncharacterized protein</fullName>
    </submittedName>
</protein>
<dbReference type="KEGG" id="ffu:CLAFUR5_12966"/>
<reference evidence="2" key="2">
    <citation type="journal article" date="2022" name="Microb. Genom.">
        <title>A chromosome-scale genome assembly of the tomato pathogen Cladosporium fulvum reveals a compartmentalized genome architecture and the presence of a dispensable chromosome.</title>
        <authorList>
            <person name="Zaccaron A.Z."/>
            <person name="Chen L.H."/>
            <person name="Samaras A."/>
            <person name="Stergiopoulos I."/>
        </authorList>
    </citation>
    <scope>NUCLEOTIDE SEQUENCE</scope>
    <source>
        <strain evidence="2">Race5_Kim</strain>
    </source>
</reference>
<name>A0A9Q8UV16_PASFU</name>
<dbReference type="GeneID" id="71992844"/>
<reference evidence="2" key="1">
    <citation type="submission" date="2021-12" db="EMBL/GenBank/DDBJ databases">
        <authorList>
            <person name="Zaccaron A."/>
            <person name="Stergiopoulos I."/>
        </authorList>
    </citation>
    <scope>NUCLEOTIDE SEQUENCE</scope>
    <source>
        <strain evidence="2">Race5_Kim</strain>
    </source>
</reference>
<keyword evidence="3" id="KW-1185">Reference proteome</keyword>
<feature type="region of interest" description="Disordered" evidence="1">
    <location>
        <begin position="211"/>
        <end position="231"/>
    </location>
</feature>
<sequence length="627" mass="68905">MASSGGKRKRGREPATPEPYAEAENITPAEMLNSKTRLRDGNLLVVAKHYKRTDIAQQWQRTTDTTDTTNKTVSTSAVSHAVTNALKRKALHEGLDYESIRKEYDAEDRAPHIKVRTSYPIPIDCLDDIDDLEDLAASEVYKHKKRRLPLAFYIKLWEVVKKIDTAEQTLRVKEAFGHATIGIAANLILEAKGQVLKKDGGKWTMSDIPDRTLQTAPATPSAPNQDPTTNAVPVPAPIGAQDRLQPVATPRVTDTAGNTIVRPPPPARKQIAPIQRLQGRSMYPPPTSRPITVPNDSSPADGGAIGHGDNLTGETSHARRPFVAYASSANTIPFLQAPPMPYTPFQVVSQHASQSTGARAQVPPQPPTAQHNFQVNEETAQREFLAYNNFRLSSIGDTFASGTQAQTTAPLPAFQPTFQVNKRPAKRQRTGGHISTGFYYNEPYGHAPAIVAPALGAKKRVRTSQGVPAVVLAVEPQAEDLTDDEDDLDAAMSAIAFHDEEDEPDQRTPYDFEVSKREGELNGVLRFRNALRDPAKHTHLDALASYCHDLYPSGSKASAELLLKTQTGWEDFCEESFLHECPHRALENIAAEIITEWLEDASINEHLLQWVEAGLNAYREELLSAGA</sequence>
<dbReference type="EMBL" id="CP090173">
    <property type="protein sequence ID" value="UJO23529.1"/>
    <property type="molecule type" value="Genomic_DNA"/>
</dbReference>
<proteinExistence type="predicted"/>
<accession>A0A9Q8UV16</accession>
<dbReference type="AlphaFoldDB" id="A0A9Q8UV16"/>
<evidence type="ECO:0000256" key="1">
    <source>
        <dbReference type="SAM" id="MobiDB-lite"/>
    </source>
</evidence>
<dbReference type="RefSeq" id="XP_047767895.1">
    <property type="nucleotide sequence ID" value="XM_047912114.1"/>
</dbReference>
<evidence type="ECO:0000313" key="3">
    <source>
        <dbReference type="Proteomes" id="UP000756132"/>
    </source>
</evidence>
<organism evidence="2 3">
    <name type="scientific">Passalora fulva</name>
    <name type="common">Tomato leaf mold</name>
    <name type="synonym">Cladosporium fulvum</name>
    <dbReference type="NCBI Taxonomy" id="5499"/>
    <lineage>
        <taxon>Eukaryota</taxon>
        <taxon>Fungi</taxon>
        <taxon>Dikarya</taxon>
        <taxon>Ascomycota</taxon>
        <taxon>Pezizomycotina</taxon>
        <taxon>Dothideomycetes</taxon>
        <taxon>Dothideomycetidae</taxon>
        <taxon>Mycosphaerellales</taxon>
        <taxon>Mycosphaerellaceae</taxon>
        <taxon>Fulvia</taxon>
    </lineage>
</organism>
<evidence type="ECO:0000313" key="2">
    <source>
        <dbReference type="EMBL" id="UJO23529.1"/>
    </source>
</evidence>
<gene>
    <name evidence="2" type="ORF">CLAFUR5_12966</name>
</gene>
<feature type="region of interest" description="Disordered" evidence="1">
    <location>
        <begin position="1"/>
        <end position="25"/>
    </location>
</feature>
<dbReference type="Proteomes" id="UP000756132">
    <property type="component" value="Chromosome 11"/>
</dbReference>